<accession>M4VVM7</accession>
<dbReference type="Proteomes" id="UP000011932">
    <property type="component" value="Chromosome"/>
</dbReference>
<keyword evidence="2 5" id="KW-0812">Transmembrane</keyword>
<dbReference type="AlphaFoldDB" id="M4VVM7"/>
<evidence type="ECO:0000256" key="3">
    <source>
        <dbReference type="ARBA" id="ARBA00022989"/>
    </source>
</evidence>
<feature type="transmembrane region" description="Helical" evidence="5">
    <location>
        <begin position="152"/>
        <end position="174"/>
    </location>
</feature>
<proteinExistence type="inferred from homology"/>
<keyword evidence="5" id="KW-1003">Cell membrane</keyword>
<name>M4VVM7_9BACT</name>
<keyword evidence="4 5" id="KW-0472">Membrane</keyword>
<evidence type="ECO:0000256" key="1">
    <source>
        <dbReference type="ARBA" id="ARBA00004141"/>
    </source>
</evidence>
<comment type="subcellular location">
    <subcellularLocation>
        <location evidence="5">Cell membrane</location>
        <topology evidence="5">Multi-pass membrane protein</topology>
    </subcellularLocation>
    <subcellularLocation>
        <location evidence="1">Membrane</location>
        <topology evidence="1">Multi-pass membrane protein</topology>
    </subcellularLocation>
</comment>
<gene>
    <name evidence="6" type="ORF">A11S_426</name>
</gene>
<evidence type="ECO:0000256" key="2">
    <source>
        <dbReference type="ARBA" id="ARBA00022692"/>
    </source>
</evidence>
<organism evidence="6 7">
    <name type="scientific">Micavibrio aeruginosavorus EPB</name>
    <dbReference type="NCBI Taxonomy" id="349215"/>
    <lineage>
        <taxon>Bacteria</taxon>
        <taxon>Pseudomonadati</taxon>
        <taxon>Bdellovibrionota</taxon>
        <taxon>Bdellovibrionia</taxon>
        <taxon>Bdellovibrionales</taxon>
        <taxon>Pseudobdellovibrionaceae</taxon>
        <taxon>Micavibrio</taxon>
    </lineage>
</organism>
<feature type="transmembrane region" description="Helical" evidence="5">
    <location>
        <begin position="217"/>
        <end position="240"/>
    </location>
</feature>
<dbReference type="InterPro" id="IPR002781">
    <property type="entry name" value="TM_pro_TauE-like"/>
</dbReference>
<dbReference type="Pfam" id="PF01925">
    <property type="entry name" value="TauE"/>
    <property type="match status" value="1"/>
</dbReference>
<sequence>MLIDPSLLMVWGPLLVLLGAVSGFLAGLLGIGGGIVLVPGLYFMFAALGFAPDHLMHVAVGTSLAVIIPTGLSSVRAHARRGSVRMDLVKSIGAGIVAGVLIGTLIADYISGQSLKMVFAVALAVLAVIMMIDPRRTTVWNDVPGQPWRTFAGGVIGCLSTLMGIGGATVSVPFMTMGRVDMRQAVGTASALGLVISIPAMMGFMLIGWAVPDRPPFSLGFVNMLAALMIIPMAVAFAPLGARVAHAIPVDMLRRVFAVFLIIVAARMMMDVFNVS</sequence>
<reference evidence="6 7" key="1">
    <citation type="journal article" date="2013" name="ISME J.">
        <title>By their genes ye shall know them: genomic signatures of predatory bacteria.</title>
        <authorList>
            <person name="Pasternak Z."/>
            <person name="Pietrokovski S."/>
            <person name="Rotem O."/>
            <person name="Gophna U."/>
            <person name="Lurie-Weinberger M.N."/>
            <person name="Jurkevitch E."/>
        </authorList>
    </citation>
    <scope>NUCLEOTIDE SEQUENCE [LARGE SCALE GENOMIC DNA]</scope>
    <source>
        <strain evidence="6">EPB</strain>
    </source>
</reference>
<protein>
    <recommendedName>
        <fullName evidence="5">Probable membrane transporter protein</fullName>
    </recommendedName>
</protein>
<evidence type="ECO:0000313" key="7">
    <source>
        <dbReference type="Proteomes" id="UP000011932"/>
    </source>
</evidence>
<feature type="transmembrane region" description="Helical" evidence="5">
    <location>
        <begin position="252"/>
        <end position="270"/>
    </location>
</feature>
<feature type="transmembrane region" description="Helical" evidence="5">
    <location>
        <begin position="117"/>
        <end position="132"/>
    </location>
</feature>
<feature type="transmembrane region" description="Helical" evidence="5">
    <location>
        <begin position="186"/>
        <end position="211"/>
    </location>
</feature>
<dbReference type="EMBL" id="CP003538">
    <property type="protein sequence ID" value="AGH97259.1"/>
    <property type="molecule type" value="Genomic_DNA"/>
</dbReference>
<dbReference type="PANTHER" id="PTHR43483">
    <property type="entry name" value="MEMBRANE TRANSPORTER PROTEIN HI_0806-RELATED"/>
    <property type="match status" value="1"/>
</dbReference>
<feature type="transmembrane region" description="Helical" evidence="5">
    <location>
        <begin position="92"/>
        <end position="110"/>
    </location>
</feature>
<evidence type="ECO:0000313" key="6">
    <source>
        <dbReference type="EMBL" id="AGH97259.1"/>
    </source>
</evidence>
<dbReference type="GO" id="GO:0005886">
    <property type="term" value="C:plasma membrane"/>
    <property type="evidence" value="ECO:0007669"/>
    <property type="project" value="UniProtKB-SubCell"/>
</dbReference>
<evidence type="ECO:0000256" key="4">
    <source>
        <dbReference type="ARBA" id="ARBA00023136"/>
    </source>
</evidence>
<dbReference type="HOGENOM" id="CLU_045498_6_0_5"/>
<dbReference type="PATRIC" id="fig|349215.9.peg.420"/>
<feature type="transmembrane region" description="Helical" evidence="5">
    <location>
        <begin position="55"/>
        <end position="72"/>
    </location>
</feature>
<comment type="similarity">
    <text evidence="5">Belongs to the 4-toluene sulfonate uptake permease (TSUP) (TC 2.A.102) family.</text>
</comment>
<dbReference type="KEGG" id="man:A11S_426"/>
<feature type="transmembrane region" description="Helical" evidence="5">
    <location>
        <begin position="14"/>
        <end position="43"/>
    </location>
</feature>
<dbReference type="PANTHER" id="PTHR43483:SF3">
    <property type="entry name" value="MEMBRANE TRANSPORTER PROTEIN HI_0806-RELATED"/>
    <property type="match status" value="1"/>
</dbReference>
<keyword evidence="3 5" id="KW-1133">Transmembrane helix</keyword>
<dbReference type="STRING" id="349215.A11S_426"/>
<evidence type="ECO:0000256" key="5">
    <source>
        <dbReference type="RuleBase" id="RU363041"/>
    </source>
</evidence>